<dbReference type="Proteomes" id="UP000887566">
    <property type="component" value="Unplaced"/>
</dbReference>
<proteinExistence type="predicted"/>
<evidence type="ECO:0000313" key="3">
    <source>
        <dbReference type="WBParaSite" id="PSAMB.scaffold15293size1622.g36451.t1"/>
    </source>
</evidence>
<dbReference type="WBParaSite" id="PSAMB.scaffold14249size2465.g35967.t1">
    <property type="protein sequence ID" value="PSAMB.scaffold14249size2465.g35967.t1"/>
    <property type="gene ID" value="PSAMB.scaffold14249size2465.g35967"/>
</dbReference>
<dbReference type="InterPro" id="IPR011009">
    <property type="entry name" value="Kinase-like_dom_sf"/>
</dbReference>
<sequence length="147" mass="16712">MPDVLCHGDLTRINMMFDRDTNKLAAIFDWQLIHSGCAAEDIASFIVTSCSMDVRRNQLDHLLETYHSELTKICKGVAPFTLQQLQQAYQLCFKGVMLVTVPAFPYFIEKRAADPEMQASYISHVKSTMEDFADNLDKYHSPSSLTK</sequence>
<dbReference type="Pfam" id="PF07914">
    <property type="entry name" value="DUF1679"/>
    <property type="match status" value="1"/>
</dbReference>
<dbReference type="SUPFAM" id="SSF56112">
    <property type="entry name" value="Protein kinase-like (PK-like)"/>
    <property type="match status" value="1"/>
</dbReference>
<evidence type="ECO:0000313" key="2">
    <source>
        <dbReference type="WBParaSite" id="PSAMB.scaffold14249size2465.g35967.t1"/>
    </source>
</evidence>
<accession>A0A914V478</accession>
<dbReference type="PANTHER" id="PTHR23020">
    <property type="entry name" value="UNCHARACTERIZED NUCLEAR HORMONE RECEPTOR-RELATED"/>
    <property type="match status" value="1"/>
</dbReference>
<keyword evidence="1" id="KW-1185">Reference proteome</keyword>
<dbReference type="InterPro" id="IPR052961">
    <property type="entry name" value="Oxido-Kinase-like_Enzymes"/>
</dbReference>
<reference evidence="2 3" key="1">
    <citation type="submission" date="2022-11" db="UniProtKB">
        <authorList>
            <consortium name="WormBaseParasite"/>
        </authorList>
    </citation>
    <scope>IDENTIFICATION</scope>
</reference>
<dbReference type="PANTHER" id="PTHR23020:SF41">
    <property type="entry name" value="AMINOGLYCOSIDE PHOSPHOTRANSFERASE DOMAIN-CONTAINING PROTEIN"/>
    <property type="match status" value="1"/>
</dbReference>
<dbReference type="WBParaSite" id="PSAMB.scaffold15293size1622.g36451.t1">
    <property type="protein sequence ID" value="PSAMB.scaffold15293size1622.g36451.t1"/>
    <property type="gene ID" value="PSAMB.scaffold15293size1622.g36451"/>
</dbReference>
<dbReference type="AlphaFoldDB" id="A0A914V478"/>
<organism evidence="1 3">
    <name type="scientific">Plectus sambesii</name>
    <dbReference type="NCBI Taxonomy" id="2011161"/>
    <lineage>
        <taxon>Eukaryota</taxon>
        <taxon>Metazoa</taxon>
        <taxon>Ecdysozoa</taxon>
        <taxon>Nematoda</taxon>
        <taxon>Chromadorea</taxon>
        <taxon>Plectida</taxon>
        <taxon>Plectina</taxon>
        <taxon>Plectoidea</taxon>
        <taxon>Plectidae</taxon>
        <taxon>Plectus</taxon>
    </lineage>
</organism>
<dbReference type="Gene3D" id="3.90.1200.10">
    <property type="match status" value="1"/>
</dbReference>
<protein>
    <submittedName>
        <fullName evidence="2 3">CHK kinase-like domain-containing protein</fullName>
    </submittedName>
</protein>
<name>A0A914V478_9BILA</name>
<evidence type="ECO:0000313" key="1">
    <source>
        <dbReference type="Proteomes" id="UP000887566"/>
    </source>
</evidence>
<dbReference type="InterPro" id="IPR012877">
    <property type="entry name" value="Dhs-27"/>
</dbReference>